<reference evidence="7 8" key="1">
    <citation type="submission" date="2020-08" db="EMBL/GenBank/DDBJ databases">
        <title>Genome sequence of Thermomonas carbonis KCTC 42013T.</title>
        <authorList>
            <person name="Hyun D.-W."/>
            <person name="Bae J.-W."/>
        </authorList>
    </citation>
    <scope>NUCLEOTIDE SEQUENCE [LARGE SCALE GENOMIC DNA]</scope>
    <source>
        <strain evidence="7 8">KCTC 42013</strain>
    </source>
</reference>
<evidence type="ECO:0000259" key="6">
    <source>
        <dbReference type="Pfam" id="PF00724"/>
    </source>
</evidence>
<evidence type="ECO:0000313" key="7">
    <source>
        <dbReference type="EMBL" id="QNN70590.1"/>
    </source>
</evidence>
<dbReference type="AlphaFoldDB" id="A0A7G9SRW5"/>
<evidence type="ECO:0000256" key="5">
    <source>
        <dbReference type="ARBA" id="ARBA00023002"/>
    </source>
</evidence>
<dbReference type="KEGG" id="tcn:H9L16_02910"/>
<dbReference type="Gene3D" id="3.20.20.70">
    <property type="entry name" value="Aldolase class I"/>
    <property type="match status" value="1"/>
</dbReference>
<dbReference type="InterPro" id="IPR013785">
    <property type="entry name" value="Aldolase_TIM"/>
</dbReference>
<keyword evidence="3" id="KW-0288">FMN</keyword>
<proteinExistence type="predicted"/>
<evidence type="ECO:0000256" key="4">
    <source>
        <dbReference type="ARBA" id="ARBA00022857"/>
    </source>
</evidence>
<dbReference type="PANTHER" id="PTHR43303">
    <property type="entry name" value="NADPH DEHYDROGENASE C23G7.10C-RELATED"/>
    <property type="match status" value="1"/>
</dbReference>
<protein>
    <submittedName>
        <fullName evidence="7">NADH:flavin oxidoreductase/NADH oxidase</fullName>
    </submittedName>
</protein>
<keyword evidence="2" id="KW-0285">Flavoprotein</keyword>
<dbReference type="Pfam" id="PF00724">
    <property type="entry name" value="Oxidored_FMN"/>
    <property type="match status" value="1"/>
</dbReference>
<comment type="cofactor">
    <cofactor evidence="1">
        <name>FMN</name>
        <dbReference type="ChEBI" id="CHEBI:58210"/>
    </cofactor>
</comment>
<dbReference type="PANTHER" id="PTHR43303:SF4">
    <property type="entry name" value="NADPH DEHYDROGENASE C23G7.10C-RELATED"/>
    <property type="match status" value="1"/>
</dbReference>
<dbReference type="CDD" id="cd02932">
    <property type="entry name" value="OYE_YqiM_FMN"/>
    <property type="match status" value="1"/>
</dbReference>
<evidence type="ECO:0000313" key="8">
    <source>
        <dbReference type="Proteomes" id="UP000515804"/>
    </source>
</evidence>
<keyword evidence="5" id="KW-0560">Oxidoreductase</keyword>
<dbReference type="GO" id="GO:0050661">
    <property type="term" value="F:NADP binding"/>
    <property type="evidence" value="ECO:0007669"/>
    <property type="project" value="InterPro"/>
</dbReference>
<feature type="domain" description="NADH:flavin oxidoreductase/NADH oxidase N-terminal" evidence="6">
    <location>
        <begin position="3"/>
        <end position="342"/>
    </location>
</feature>
<dbReference type="GO" id="GO:0003959">
    <property type="term" value="F:NADPH dehydrogenase activity"/>
    <property type="evidence" value="ECO:0007669"/>
    <property type="project" value="InterPro"/>
</dbReference>
<evidence type="ECO:0000256" key="3">
    <source>
        <dbReference type="ARBA" id="ARBA00022643"/>
    </source>
</evidence>
<keyword evidence="4" id="KW-0521">NADP</keyword>
<accession>A0A7G9SRW5</accession>
<dbReference type="InterPro" id="IPR001155">
    <property type="entry name" value="OxRdtase_FMN_N"/>
</dbReference>
<keyword evidence="8" id="KW-1185">Reference proteome</keyword>
<organism evidence="7 8">
    <name type="scientific">Thermomonas carbonis</name>
    <dbReference type="NCBI Taxonomy" id="1463158"/>
    <lineage>
        <taxon>Bacteria</taxon>
        <taxon>Pseudomonadati</taxon>
        <taxon>Pseudomonadota</taxon>
        <taxon>Gammaproteobacteria</taxon>
        <taxon>Lysobacterales</taxon>
        <taxon>Lysobacteraceae</taxon>
        <taxon>Thermomonas</taxon>
    </lineage>
</organism>
<dbReference type="RefSeq" id="WP_187553106.1">
    <property type="nucleotide sequence ID" value="NZ_BMZL01000001.1"/>
</dbReference>
<dbReference type="Proteomes" id="UP000515804">
    <property type="component" value="Chromosome"/>
</dbReference>
<gene>
    <name evidence="7" type="ORF">H9L16_02910</name>
</gene>
<dbReference type="EMBL" id="CP060719">
    <property type="protein sequence ID" value="QNN70590.1"/>
    <property type="molecule type" value="Genomic_DNA"/>
</dbReference>
<evidence type="ECO:0000256" key="1">
    <source>
        <dbReference type="ARBA" id="ARBA00001917"/>
    </source>
</evidence>
<dbReference type="GO" id="GO:0010181">
    <property type="term" value="F:FMN binding"/>
    <property type="evidence" value="ECO:0007669"/>
    <property type="project" value="InterPro"/>
</dbReference>
<name>A0A7G9SRW5_9GAMM</name>
<dbReference type="InterPro" id="IPR044152">
    <property type="entry name" value="YqjM-like"/>
</dbReference>
<dbReference type="SUPFAM" id="SSF51395">
    <property type="entry name" value="FMN-linked oxidoreductases"/>
    <property type="match status" value="1"/>
</dbReference>
<sequence>MSQLFSPLALGPLSLTNRIVVAPMCQYSSIDGEATDWHVQHWSNLALSGAGLVIVEATAVEPRGRISWADLGLYDDATEAAFAKALATVRRWSPARMGVQLAHAGRKASTLKPWEAGGGPIPAGDARAWTTRAPSALPYAESDPLPEAIDDAGIEQIVQAFVDSATRAVRLGLDLIEIHAAHGYLLHQFLSPLSNRRSDAYGGSLENRMRLVLEVFDAVKAVLPESIALGIRISATDWVEGGWDLEQSLVLAKALDARGCHFIHVSSGGLHPAQKIAAGPGYQLPFAEAIRREVAMPVIAVGMITEPRQAEAVLVDGQADAVALARAMLFEPRWPWRAAAELGAQVASPPQYLRCAPHGQSKLLQLATGSAG</sequence>
<evidence type="ECO:0000256" key="2">
    <source>
        <dbReference type="ARBA" id="ARBA00022630"/>
    </source>
</evidence>